<dbReference type="EMBL" id="JBHSQJ010000040">
    <property type="protein sequence ID" value="MFC5907762.1"/>
    <property type="molecule type" value="Genomic_DNA"/>
</dbReference>
<reference evidence="3" key="1">
    <citation type="journal article" date="2019" name="Int. J. Syst. Evol. Microbiol.">
        <title>The Global Catalogue of Microorganisms (GCM) 10K type strain sequencing project: providing services to taxonomists for standard genome sequencing and annotation.</title>
        <authorList>
            <consortium name="The Broad Institute Genomics Platform"/>
            <consortium name="The Broad Institute Genome Sequencing Center for Infectious Disease"/>
            <person name="Wu L."/>
            <person name="Ma J."/>
        </authorList>
    </citation>
    <scope>NUCLEOTIDE SEQUENCE [LARGE SCALE GENOMIC DNA]</scope>
    <source>
        <strain evidence="3">JCM 4816</strain>
    </source>
</reference>
<name>A0ABW1G2P4_9ACTN</name>
<accession>A0ABW1G2P4</accession>
<keyword evidence="3" id="KW-1185">Reference proteome</keyword>
<dbReference type="Pfam" id="PF01636">
    <property type="entry name" value="APH"/>
    <property type="match status" value="1"/>
</dbReference>
<proteinExistence type="predicted"/>
<dbReference type="PANTHER" id="PTHR21310">
    <property type="entry name" value="AMINOGLYCOSIDE PHOSPHOTRANSFERASE-RELATED-RELATED"/>
    <property type="match status" value="1"/>
</dbReference>
<sequence length="284" mass="30487">MDNSVRALVETLLPGTDLSRARVEEGGQFHRVVLLPDRAVVRIARTAQAAAELPRRTELLRRLARAGLPFAVPEPLGEVAVVDGLTGVALSRLPGAPAAKGSGDPDRLAGVLRALAEVDVRDLADVLAEPHAFAGGAQWPTLMLDGVVPLLPRERQAEARARIEAVLDLPPVPPSLVHGDLAGANLHWHPDGSLAGVLDWDFAQPFDQALDAACLAWFGWAALRAATIPETFARAISWYRVFGLEQIAVRLLQRSPADELQRVVGRTVAWLDHSARMSAQAVDA</sequence>
<dbReference type="InterPro" id="IPR011009">
    <property type="entry name" value="Kinase-like_dom_sf"/>
</dbReference>
<comment type="caution">
    <text evidence="2">The sequence shown here is derived from an EMBL/GenBank/DDBJ whole genome shotgun (WGS) entry which is preliminary data.</text>
</comment>
<dbReference type="Gene3D" id="3.30.200.20">
    <property type="entry name" value="Phosphorylase Kinase, domain 1"/>
    <property type="match status" value="1"/>
</dbReference>
<dbReference type="SUPFAM" id="SSF56112">
    <property type="entry name" value="Protein kinase-like (PK-like)"/>
    <property type="match status" value="1"/>
</dbReference>
<organism evidence="2 3">
    <name type="scientific">Streptacidiphilus monticola</name>
    <dbReference type="NCBI Taxonomy" id="2161674"/>
    <lineage>
        <taxon>Bacteria</taxon>
        <taxon>Bacillati</taxon>
        <taxon>Actinomycetota</taxon>
        <taxon>Actinomycetes</taxon>
        <taxon>Kitasatosporales</taxon>
        <taxon>Streptomycetaceae</taxon>
        <taxon>Streptacidiphilus</taxon>
    </lineage>
</organism>
<evidence type="ECO:0000259" key="1">
    <source>
        <dbReference type="Pfam" id="PF01636"/>
    </source>
</evidence>
<protein>
    <submittedName>
        <fullName evidence="2">Phosphotransferase family protein</fullName>
    </submittedName>
</protein>
<evidence type="ECO:0000313" key="2">
    <source>
        <dbReference type="EMBL" id="MFC5907762.1"/>
    </source>
</evidence>
<feature type="domain" description="Aminoglycoside phosphotransferase" evidence="1">
    <location>
        <begin position="27"/>
        <end position="235"/>
    </location>
</feature>
<dbReference type="InterPro" id="IPR002575">
    <property type="entry name" value="Aminoglycoside_PTrfase"/>
</dbReference>
<dbReference type="Proteomes" id="UP001596174">
    <property type="component" value="Unassembled WGS sequence"/>
</dbReference>
<dbReference type="Gene3D" id="3.90.1200.10">
    <property type="match status" value="1"/>
</dbReference>
<gene>
    <name evidence="2" type="ORF">ACFP3V_11090</name>
</gene>
<evidence type="ECO:0000313" key="3">
    <source>
        <dbReference type="Proteomes" id="UP001596174"/>
    </source>
</evidence>
<dbReference type="RefSeq" id="WP_380582515.1">
    <property type="nucleotide sequence ID" value="NZ_JBHSQJ010000040.1"/>
</dbReference>
<dbReference type="InterPro" id="IPR051678">
    <property type="entry name" value="AGP_Transferase"/>
</dbReference>